<reference evidence="2 4" key="1">
    <citation type="journal article" date="2009" name="PLoS Biol.">
        <title>Lineage-specific biology revealed by a finished genome assembly of the mouse.</title>
        <authorList>
            <consortium name="Mouse Genome Sequencing Consortium"/>
            <person name="Church D.M."/>
            <person name="Goodstadt L."/>
            <person name="Hillier L.W."/>
            <person name="Zody M.C."/>
            <person name="Goldstein S."/>
            <person name="She X."/>
            <person name="Bult C.J."/>
            <person name="Agarwala R."/>
            <person name="Cherry J.L."/>
            <person name="DiCuccio M."/>
            <person name="Hlavina W."/>
            <person name="Kapustin Y."/>
            <person name="Meric P."/>
            <person name="Maglott D."/>
            <person name="Birtle Z."/>
            <person name="Marques A.C."/>
            <person name="Graves T."/>
            <person name="Zhou S."/>
            <person name="Teague B."/>
            <person name="Potamousis K."/>
            <person name="Churas C."/>
            <person name="Place M."/>
            <person name="Herschleb J."/>
            <person name="Runnheim R."/>
            <person name="Forrest D."/>
            <person name="Amos-Landgraf J."/>
            <person name="Schwartz D.C."/>
            <person name="Cheng Z."/>
            <person name="Lindblad-Toh K."/>
            <person name="Eichler E.E."/>
            <person name="Ponting C.P."/>
        </authorList>
    </citation>
    <scope>NUCLEOTIDE SEQUENCE [LARGE SCALE GENOMIC DNA]</scope>
    <source>
        <strain evidence="2 4">C57BL/6J</strain>
    </source>
</reference>
<name>F6TQ80_MOUSE</name>
<dbReference type="AlphaFoldDB" id="F6TQ80"/>
<sequence>MSFRDLRSKAAPGFPVGFPGSRDSPAGPLPEPWAQAGRGSLGQPGADRTLQHLWKVRFHRDDESLGVPTPYFYGEFPHTQLWACL</sequence>
<evidence type="ECO:0000313" key="3">
    <source>
        <dbReference type="MGI" id="MGI:1924029"/>
    </source>
</evidence>
<reference evidence="2" key="4">
    <citation type="submission" date="2025-09" db="UniProtKB">
        <authorList>
            <consortium name="Ensembl"/>
        </authorList>
    </citation>
    <scope>IDENTIFICATION</scope>
    <source>
        <strain evidence="2">C57BL/6J</strain>
    </source>
</reference>
<dbReference type="ExpressionAtlas" id="F6TQ80">
    <property type="expression patterns" value="baseline and differential"/>
</dbReference>
<evidence type="ECO:0000313" key="2">
    <source>
        <dbReference type="Ensembl" id="ENSMUSP00000121029.2"/>
    </source>
</evidence>
<dbReference type="Proteomes" id="UP000000589">
    <property type="component" value="Chromosome 16"/>
</dbReference>
<evidence type="ECO:0000313" key="4">
    <source>
        <dbReference type="Proteomes" id="UP000000589"/>
    </source>
</evidence>
<protein>
    <submittedName>
        <fullName evidence="2">Clusterin associated protein 1</fullName>
    </submittedName>
</protein>
<dbReference type="AGR" id="MGI:1924029"/>
<proteinExistence type="predicted"/>
<dbReference type="GeneTree" id="ENSGT00390000008957"/>
<evidence type="ECO:0000256" key="1">
    <source>
        <dbReference type="SAM" id="MobiDB-lite"/>
    </source>
</evidence>
<reference evidence="2 4" key="2">
    <citation type="journal article" date="2011" name="PLoS Biol.">
        <title>Modernizing reference genome assemblies.</title>
        <authorList>
            <person name="Church D.M."/>
            <person name="Schneider V.A."/>
            <person name="Graves T."/>
            <person name="Auger K."/>
            <person name="Cunningham F."/>
            <person name="Bouk N."/>
            <person name="Chen H.C."/>
            <person name="Agarwala R."/>
            <person name="McLaren W.M."/>
            <person name="Ritchie G.R."/>
            <person name="Albracht D."/>
            <person name="Kremitzki M."/>
            <person name="Rock S."/>
            <person name="Kotkiewicz H."/>
            <person name="Kremitzki C."/>
            <person name="Wollam A."/>
            <person name="Trani L."/>
            <person name="Fulton L."/>
            <person name="Fulton R."/>
            <person name="Matthews L."/>
            <person name="Whitehead S."/>
            <person name="Chow W."/>
            <person name="Torrance J."/>
            <person name="Dunn M."/>
            <person name="Harden G."/>
            <person name="Threadgold G."/>
            <person name="Wood J."/>
            <person name="Collins J."/>
            <person name="Heath P."/>
            <person name="Griffiths G."/>
            <person name="Pelan S."/>
            <person name="Grafham D."/>
            <person name="Eichler E.E."/>
            <person name="Weinstock G."/>
            <person name="Mardis E.R."/>
            <person name="Wilson R.K."/>
            <person name="Howe K."/>
            <person name="Flicek P."/>
            <person name="Hubbard T."/>
        </authorList>
    </citation>
    <scope>NUCLEOTIDE SEQUENCE [LARGE SCALE GENOMIC DNA]</scope>
    <source>
        <strain evidence="2 4">C57BL/6J</strain>
    </source>
</reference>
<accession>F6TQ80</accession>
<reference evidence="2" key="3">
    <citation type="submission" date="2025-08" db="UniProtKB">
        <authorList>
            <consortium name="Ensembl"/>
        </authorList>
    </citation>
    <scope>IDENTIFICATION</scope>
    <source>
        <strain evidence="2">C57BL/6J</strain>
    </source>
</reference>
<gene>
    <name evidence="2 3" type="primary">Cluap1</name>
</gene>
<dbReference type="Bgee" id="ENSMUSG00000014232">
    <property type="expression patterns" value="Expressed in spermatid and 258 other cell types or tissues"/>
</dbReference>
<dbReference type="HOGENOM" id="CLU_2512061_0_0_1"/>
<dbReference type="Ensembl" id="ENSMUST00000139294.2">
    <property type="protein sequence ID" value="ENSMUSP00000121029.2"/>
    <property type="gene ID" value="ENSMUSG00000014232.15"/>
</dbReference>
<organism evidence="2 4">
    <name type="scientific">Mus musculus</name>
    <name type="common">Mouse</name>
    <dbReference type="NCBI Taxonomy" id="10090"/>
    <lineage>
        <taxon>Eukaryota</taxon>
        <taxon>Metazoa</taxon>
        <taxon>Chordata</taxon>
        <taxon>Craniata</taxon>
        <taxon>Vertebrata</taxon>
        <taxon>Euteleostomi</taxon>
        <taxon>Mammalia</taxon>
        <taxon>Eutheria</taxon>
        <taxon>Euarchontoglires</taxon>
        <taxon>Glires</taxon>
        <taxon>Rodentia</taxon>
        <taxon>Myomorpha</taxon>
        <taxon>Muroidea</taxon>
        <taxon>Muridae</taxon>
        <taxon>Murinae</taxon>
        <taxon>Mus</taxon>
        <taxon>Mus</taxon>
    </lineage>
</organism>
<feature type="region of interest" description="Disordered" evidence="1">
    <location>
        <begin position="1"/>
        <end position="46"/>
    </location>
</feature>
<dbReference type="MGI" id="MGI:1924029">
    <property type="gene designation" value="Cluap1"/>
</dbReference>
<keyword evidence="4" id="KW-1185">Reference proteome</keyword>
<dbReference type="VEuPathDB" id="HostDB:ENSMUSG00000014232"/>